<dbReference type="AlphaFoldDB" id="A0A9Q8P5H8"/>
<evidence type="ECO:0000256" key="1">
    <source>
        <dbReference type="SAM" id="MobiDB-lite"/>
    </source>
</evidence>
<keyword evidence="3" id="KW-1185">Reference proteome</keyword>
<reference evidence="2" key="1">
    <citation type="submission" date="2021-12" db="EMBL/GenBank/DDBJ databases">
        <authorList>
            <person name="Zaccaron A."/>
            <person name="Stergiopoulos I."/>
        </authorList>
    </citation>
    <scope>NUCLEOTIDE SEQUENCE</scope>
    <source>
        <strain evidence="2">Race5_Kim</strain>
    </source>
</reference>
<dbReference type="EMBL" id="CP090164">
    <property type="protein sequence ID" value="UJO13921.1"/>
    <property type="molecule type" value="Genomic_DNA"/>
</dbReference>
<evidence type="ECO:0000313" key="2">
    <source>
        <dbReference type="EMBL" id="UJO13921.1"/>
    </source>
</evidence>
<feature type="region of interest" description="Disordered" evidence="1">
    <location>
        <begin position="810"/>
        <end position="834"/>
    </location>
</feature>
<dbReference type="OMA" id="TIQHCIG"/>
<organism evidence="2 3">
    <name type="scientific">Passalora fulva</name>
    <name type="common">Tomato leaf mold</name>
    <name type="synonym">Cladosporium fulvum</name>
    <dbReference type="NCBI Taxonomy" id="5499"/>
    <lineage>
        <taxon>Eukaryota</taxon>
        <taxon>Fungi</taxon>
        <taxon>Dikarya</taxon>
        <taxon>Ascomycota</taxon>
        <taxon>Pezizomycotina</taxon>
        <taxon>Dothideomycetes</taxon>
        <taxon>Dothideomycetidae</taxon>
        <taxon>Mycosphaerellales</taxon>
        <taxon>Mycosphaerellaceae</taxon>
        <taxon>Fulvia</taxon>
    </lineage>
</organism>
<dbReference type="GeneID" id="71982807"/>
<name>A0A9Q8P5H8_PASFU</name>
<feature type="region of interest" description="Disordered" evidence="1">
    <location>
        <begin position="754"/>
        <end position="798"/>
    </location>
</feature>
<sequence>MANSTLHHSSNHQTNTADELTGHEHSPLPSPSVAPSPAHHPFSFPTLNIDGSLDDLPSPQHHHPRRYPPTPPAALSSLGAKASMVQRSESEASFADSQYDMVDDLSEISTDDHDTASLASNDDTGRGTPEGSDIEDEDDHEEVTFNNLQTPSSTEASFINIAAASSQNASPQVKAENALLDSYMSEDLETPRQSTMPAAFSSTYMRARSQAKITTNLEPDAATNRILLFSGRDVASEDLDFVCAKLADCMTSGNESFPGNVRPKLVRLPATPSGITLPSATVVCGDDRIAATIQHCIGAEQRSQKSYKLRILDSDGEHSSFHTTGDAKDAKINLTKPDVAVFFLDAAANDAEWLDTAYKAVQQLKVPTLIVDDDSFDLANRRSASQLLGRGSQTKRTIDHHDLIEMTKVELSDIVLGLLSRRPPQHLPLRSRVLVNRAKFSIYDMNWLKVLFAALVAVLPLLLLSLRPATSPGMALEVRREALSMAVQKAIIPSEAAKTVNVEHLLPSLTGPCATTDFFGRISPDCVPNVPFQGISPNHIIVSLPVKPRAPHLTSTSVYRADGKLVEFNQTKLIDGVYDITFNVDEAYGTIVVNMQTQRPDINITAPHYFGNRILQRQTYEKAGTDVGKAVGKDVAVMRDVAKSLTEKLTTELGATMWATKNVTTQLALYMARDLQVVGNTAVTVFDKAVKASNQTAMAITKDFVLLQRDLAKFTKDLTTTVKGGVQSAKARLRSRTELSRDRLQGIKQALERRQEGGRSIGKDLSKLSDRLRGAKKASDRETETRKESRAMKKEVKDEMKRVETVIMGAKQAAKKGAREQKKMRAAKTGVRAA</sequence>
<feature type="region of interest" description="Disordered" evidence="1">
    <location>
        <begin position="111"/>
        <end position="140"/>
    </location>
</feature>
<gene>
    <name evidence="2" type="ORF">CLAFUR5_02929</name>
</gene>
<dbReference type="RefSeq" id="XP_047758287.1">
    <property type="nucleotide sequence ID" value="XM_047902077.1"/>
</dbReference>
<accession>A0A9Q8P5H8</accession>
<proteinExistence type="predicted"/>
<dbReference type="OrthoDB" id="439943at2759"/>
<dbReference type="Proteomes" id="UP000756132">
    <property type="component" value="Chromosome 2"/>
</dbReference>
<reference evidence="2" key="2">
    <citation type="journal article" date="2022" name="Microb. Genom.">
        <title>A chromosome-scale genome assembly of the tomato pathogen Cladosporium fulvum reveals a compartmentalized genome architecture and the presence of a dispensable chromosome.</title>
        <authorList>
            <person name="Zaccaron A.Z."/>
            <person name="Chen L.H."/>
            <person name="Samaras A."/>
            <person name="Stergiopoulos I."/>
        </authorList>
    </citation>
    <scope>NUCLEOTIDE SEQUENCE</scope>
    <source>
        <strain evidence="2">Race5_Kim</strain>
    </source>
</reference>
<evidence type="ECO:0000313" key="3">
    <source>
        <dbReference type="Proteomes" id="UP000756132"/>
    </source>
</evidence>
<protein>
    <submittedName>
        <fullName evidence="2">Uncharacterized protein</fullName>
    </submittedName>
</protein>
<feature type="compositionally biased region" description="Polar residues" evidence="1">
    <location>
        <begin position="1"/>
        <end position="18"/>
    </location>
</feature>
<dbReference type="KEGG" id="ffu:CLAFUR5_02929"/>
<feature type="region of interest" description="Disordered" evidence="1">
    <location>
        <begin position="1"/>
        <end position="98"/>
    </location>
</feature>